<keyword evidence="2" id="KW-1185">Reference proteome</keyword>
<name>A0A1I2JLZ1_9ACTN</name>
<accession>A0A1I2JLZ1</accession>
<evidence type="ECO:0000313" key="2">
    <source>
        <dbReference type="Proteomes" id="UP000199323"/>
    </source>
</evidence>
<evidence type="ECO:0000313" key="1">
    <source>
        <dbReference type="EMBL" id="SFF54167.1"/>
    </source>
</evidence>
<gene>
    <name evidence="1" type="ORF">SAMN05216251_11838</name>
</gene>
<proteinExistence type="predicted"/>
<protein>
    <submittedName>
        <fullName evidence="1">Uncharacterized protein</fullName>
    </submittedName>
</protein>
<organism evidence="1 2">
    <name type="scientific">Actinacidiphila alni</name>
    <dbReference type="NCBI Taxonomy" id="380248"/>
    <lineage>
        <taxon>Bacteria</taxon>
        <taxon>Bacillati</taxon>
        <taxon>Actinomycetota</taxon>
        <taxon>Actinomycetes</taxon>
        <taxon>Kitasatosporales</taxon>
        <taxon>Streptomycetaceae</taxon>
        <taxon>Actinacidiphila</taxon>
    </lineage>
</organism>
<dbReference type="AlphaFoldDB" id="A0A1I2JLZ1"/>
<dbReference type="Proteomes" id="UP000199323">
    <property type="component" value="Unassembled WGS sequence"/>
</dbReference>
<dbReference type="STRING" id="380248.SAMN05216251_11838"/>
<sequence length="45" mass="5448">MAHSRHKCNGATLPLRREDRPYLTLRHRQTLHGHDLYDRHDGPYR</sequence>
<dbReference type="EMBL" id="FONG01000018">
    <property type="protein sequence ID" value="SFF54167.1"/>
    <property type="molecule type" value="Genomic_DNA"/>
</dbReference>
<reference evidence="2" key="1">
    <citation type="submission" date="2016-10" db="EMBL/GenBank/DDBJ databases">
        <authorList>
            <person name="Varghese N."/>
            <person name="Submissions S."/>
        </authorList>
    </citation>
    <scope>NUCLEOTIDE SEQUENCE [LARGE SCALE GENOMIC DNA]</scope>
    <source>
        <strain evidence="2">CGMCC 4.3510</strain>
    </source>
</reference>